<evidence type="ECO:0000313" key="6">
    <source>
        <dbReference type="EMBL" id="EFJ21572.1"/>
    </source>
</evidence>
<keyword evidence="2" id="KW-0493">Microtubule</keyword>
<dbReference type="GO" id="GO:0005525">
    <property type="term" value="F:GTP binding"/>
    <property type="evidence" value="ECO:0007669"/>
    <property type="project" value="UniProtKB-KW"/>
</dbReference>
<evidence type="ECO:0000256" key="4">
    <source>
        <dbReference type="ARBA" id="ARBA00023134"/>
    </source>
</evidence>
<evidence type="ECO:0000256" key="5">
    <source>
        <dbReference type="SAM" id="SignalP"/>
    </source>
</evidence>
<protein>
    <submittedName>
        <fullName evidence="6">Uncharacterized protein</fullName>
    </submittedName>
</protein>
<dbReference type="Gene3D" id="2.120.10.30">
    <property type="entry name" value="TolB, C-terminal domain"/>
    <property type="match status" value="1"/>
</dbReference>
<dbReference type="SUPFAM" id="SSF55307">
    <property type="entry name" value="Tubulin C-terminal domain-like"/>
    <property type="match status" value="1"/>
</dbReference>
<keyword evidence="4" id="KW-0342">GTP-binding</keyword>
<dbReference type="Gene3D" id="1.10.287.600">
    <property type="entry name" value="Helix hairpin bin"/>
    <property type="match status" value="1"/>
</dbReference>
<dbReference type="GO" id="GO:0005874">
    <property type="term" value="C:microtubule"/>
    <property type="evidence" value="ECO:0007669"/>
    <property type="project" value="UniProtKB-KW"/>
</dbReference>
<organism evidence="7">
    <name type="scientific">Selaginella moellendorffii</name>
    <name type="common">Spikemoss</name>
    <dbReference type="NCBI Taxonomy" id="88036"/>
    <lineage>
        <taxon>Eukaryota</taxon>
        <taxon>Viridiplantae</taxon>
        <taxon>Streptophyta</taxon>
        <taxon>Embryophyta</taxon>
        <taxon>Tracheophyta</taxon>
        <taxon>Lycopodiopsida</taxon>
        <taxon>Selaginellales</taxon>
        <taxon>Selaginellaceae</taxon>
        <taxon>Selaginella</taxon>
    </lineage>
</organism>
<keyword evidence="7" id="KW-1185">Reference proteome</keyword>
<dbReference type="InterPro" id="IPR008280">
    <property type="entry name" value="Tub_FtsZ_C"/>
</dbReference>
<evidence type="ECO:0000256" key="2">
    <source>
        <dbReference type="ARBA" id="ARBA00022701"/>
    </source>
</evidence>
<dbReference type="InParanoid" id="D8S256"/>
<dbReference type="InterPro" id="IPR011042">
    <property type="entry name" value="6-blade_b-propeller_TolB-like"/>
</dbReference>
<reference evidence="6 7" key="1">
    <citation type="journal article" date="2011" name="Science">
        <title>The Selaginella genome identifies genetic changes associated with the evolution of vascular plants.</title>
        <authorList>
            <person name="Banks J.A."/>
            <person name="Nishiyama T."/>
            <person name="Hasebe M."/>
            <person name="Bowman J.L."/>
            <person name="Gribskov M."/>
            <person name="dePamphilis C."/>
            <person name="Albert V.A."/>
            <person name="Aono N."/>
            <person name="Aoyama T."/>
            <person name="Ambrose B.A."/>
            <person name="Ashton N.W."/>
            <person name="Axtell M.J."/>
            <person name="Barker E."/>
            <person name="Barker M.S."/>
            <person name="Bennetzen J.L."/>
            <person name="Bonawitz N.D."/>
            <person name="Chapple C."/>
            <person name="Cheng C."/>
            <person name="Correa L.G."/>
            <person name="Dacre M."/>
            <person name="DeBarry J."/>
            <person name="Dreyer I."/>
            <person name="Elias M."/>
            <person name="Engstrom E.M."/>
            <person name="Estelle M."/>
            <person name="Feng L."/>
            <person name="Finet C."/>
            <person name="Floyd S.K."/>
            <person name="Frommer W.B."/>
            <person name="Fujita T."/>
            <person name="Gramzow L."/>
            <person name="Gutensohn M."/>
            <person name="Harholt J."/>
            <person name="Hattori M."/>
            <person name="Heyl A."/>
            <person name="Hirai T."/>
            <person name="Hiwatashi Y."/>
            <person name="Ishikawa M."/>
            <person name="Iwata M."/>
            <person name="Karol K.G."/>
            <person name="Koehler B."/>
            <person name="Kolukisaoglu U."/>
            <person name="Kubo M."/>
            <person name="Kurata T."/>
            <person name="Lalonde S."/>
            <person name="Li K."/>
            <person name="Li Y."/>
            <person name="Litt A."/>
            <person name="Lyons E."/>
            <person name="Manning G."/>
            <person name="Maruyama T."/>
            <person name="Michael T.P."/>
            <person name="Mikami K."/>
            <person name="Miyazaki S."/>
            <person name="Morinaga S."/>
            <person name="Murata T."/>
            <person name="Mueller-Roeber B."/>
            <person name="Nelson D.R."/>
            <person name="Obara M."/>
            <person name="Oguri Y."/>
            <person name="Olmstead R.G."/>
            <person name="Onodera N."/>
            <person name="Petersen B.L."/>
            <person name="Pils B."/>
            <person name="Prigge M."/>
            <person name="Rensing S.A."/>
            <person name="Riano-Pachon D.M."/>
            <person name="Roberts A.W."/>
            <person name="Sato Y."/>
            <person name="Scheller H.V."/>
            <person name="Schulz B."/>
            <person name="Schulz C."/>
            <person name="Shakirov E.V."/>
            <person name="Shibagaki N."/>
            <person name="Shinohara N."/>
            <person name="Shippen D.E."/>
            <person name="Soerensen I."/>
            <person name="Sotooka R."/>
            <person name="Sugimoto N."/>
            <person name="Sugita M."/>
            <person name="Sumikawa N."/>
            <person name="Tanurdzic M."/>
            <person name="Theissen G."/>
            <person name="Ulvskov P."/>
            <person name="Wakazuki S."/>
            <person name="Weng J.K."/>
            <person name="Willats W.W."/>
            <person name="Wipf D."/>
            <person name="Wolf P.G."/>
            <person name="Yang L."/>
            <person name="Zimmer A.D."/>
            <person name="Zhu Q."/>
            <person name="Mitros T."/>
            <person name="Hellsten U."/>
            <person name="Loque D."/>
            <person name="Otillar R."/>
            <person name="Salamov A."/>
            <person name="Schmutz J."/>
            <person name="Shapiro H."/>
            <person name="Lindquist E."/>
            <person name="Lucas S."/>
            <person name="Rokhsar D."/>
            <person name="Grigoriev I.V."/>
        </authorList>
    </citation>
    <scope>NUCLEOTIDE SEQUENCE [LARGE SCALE GENOMIC DNA]</scope>
</reference>
<feature type="signal peptide" evidence="5">
    <location>
        <begin position="1"/>
        <end position="21"/>
    </location>
</feature>
<keyword evidence="3" id="KW-0547">Nucleotide-binding</keyword>
<evidence type="ECO:0000256" key="1">
    <source>
        <dbReference type="ARBA" id="ARBA00009636"/>
    </source>
</evidence>
<dbReference type="FunCoup" id="D8S256">
    <property type="interactions" value="299"/>
</dbReference>
<name>D8S256_SELML</name>
<sequence length="288" mass="31372">MKNSSAWIIGALLLASLANDASEFVRELYALAQNFCSGFTVKTLFDLGKHSVNAFGLYPDPRNKFMLAPDSSGNRIWKLRLPLSQNSSLEAFAGWESGYIDGPAAKSLFNRPQSLAMCGNGAIFVADTRMAIRKISKVTTIAGGSSRKPGIADGTARFSSEFSLACSCGSLPIADRGNWLIREIQIDDPKSCDSSDSTVSGSQKCVVLLGVCLGIPLGAFIIWKILDQLRRQEFDYGDGVFGEVPAGIQGQAQAQLRMLTLMFQRKAFLHWYTDFSEAESNLNDLVTE</sequence>
<dbReference type="Gramene" id="EFJ21572">
    <property type="protein sequence ID" value="EFJ21572"/>
    <property type="gene ID" value="SELMODRAFT_417419"/>
</dbReference>
<dbReference type="eggNOG" id="ENOG502QQTE">
    <property type="taxonomic scope" value="Eukaryota"/>
</dbReference>
<accession>D8S256</accession>
<dbReference type="EMBL" id="GL377599">
    <property type="protein sequence ID" value="EFJ21572.1"/>
    <property type="molecule type" value="Genomic_DNA"/>
</dbReference>
<comment type="similarity">
    <text evidence="1">Belongs to the tubulin family.</text>
</comment>
<dbReference type="STRING" id="88036.D8S256"/>
<dbReference type="PANTHER" id="PTHR13833:SF71">
    <property type="entry name" value="NHL DOMAIN-CONTAINING PROTEIN"/>
    <property type="match status" value="1"/>
</dbReference>
<dbReference type="SUPFAM" id="SSF63829">
    <property type="entry name" value="Calcium-dependent phosphotriesterase"/>
    <property type="match status" value="1"/>
</dbReference>
<dbReference type="HOGENOM" id="CLU_967724_0_0_1"/>
<keyword evidence="5" id="KW-0732">Signal</keyword>
<dbReference type="KEGG" id="smo:SELMODRAFT_417419"/>
<dbReference type="InterPro" id="IPR023123">
    <property type="entry name" value="Tubulin_C"/>
</dbReference>
<evidence type="ECO:0000256" key="3">
    <source>
        <dbReference type="ARBA" id="ARBA00022741"/>
    </source>
</evidence>
<gene>
    <name evidence="6" type="ORF">SELMODRAFT_417419</name>
</gene>
<dbReference type="AlphaFoldDB" id="D8S256"/>
<feature type="chain" id="PRO_5003122356" evidence="5">
    <location>
        <begin position="22"/>
        <end position="288"/>
    </location>
</feature>
<dbReference type="Proteomes" id="UP000001514">
    <property type="component" value="Unassembled WGS sequence"/>
</dbReference>
<evidence type="ECO:0000313" key="7">
    <source>
        <dbReference type="Proteomes" id="UP000001514"/>
    </source>
</evidence>
<dbReference type="PANTHER" id="PTHR13833">
    <property type="match status" value="1"/>
</dbReference>
<proteinExistence type="inferred from homology"/>